<dbReference type="InterPro" id="IPR011989">
    <property type="entry name" value="ARM-like"/>
</dbReference>
<dbReference type="OrthoDB" id="5295675at2"/>
<dbReference type="EMBL" id="BKAD01000003">
    <property type="protein sequence ID" value="GEP29232.1"/>
    <property type="molecule type" value="Genomic_DNA"/>
</dbReference>
<evidence type="ECO:0008006" key="4">
    <source>
        <dbReference type="Google" id="ProtNLM"/>
    </source>
</evidence>
<evidence type="ECO:0000256" key="1">
    <source>
        <dbReference type="SAM" id="MobiDB-lite"/>
    </source>
</evidence>
<evidence type="ECO:0000313" key="2">
    <source>
        <dbReference type="EMBL" id="GEP29232.1"/>
    </source>
</evidence>
<dbReference type="RefSeq" id="WP_147070179.1">
    <property type="nucleotide sequence ID" value="NZ_AP021884.1"/>
</dbReference>
<evidence type="ECO:0000313" key="3">
    <source>
        <dbReference type="Proteomes" id="UP000321337"/>
    </source>
</evidence>
<keyword evidence="3" id="KW-1185">Reference proteome</keyword>
<proteinExistence type="predicted"/>
<feature type="region of interest" description="Disordered" evidence="1">
    <location>
        <begin position="122"/>
        <end position="143"/>
    </location>
</feature>
<organism evidence="2 3">
    <name type="scientific">Sulfuriferula plumbiphila</name>
    <dbReference type="NCBI Taxonomy" id="171865"/>
    <lineage>
        <taxon>Bacteria</taxon>
        <taxon>Pseudomonadati</taxon>
        <taxon>Pseudomonadota</taxon>
        <taxon>Betaproteobacteria</taxon>
        <taxon>Nitrosomonadales</taxon>
        <taxon>Sulfuricellaceae</taxon>
        <taxon>Sulfuriferula</taxon>
    </lineage>
</organism>
<accession>A0A512L441</accession>
<protein>
    <recommendedName>
        <fullName evidence="4">Leucine rich repeat variant</fullName>
    </recommendedName>
</protein>
<dbReference type="Proteomes" id="UP000321337">
    <property type="component" value="Unassembled WGS sequence"/>
</dbReference>
<sequence length="143" mass="16480">MDDLEKHYKALPLDQRLDLALSETLPAAYRPFMVREQWMVIKCYFARRADLSQDEVAALIEDQDHVIRLCIAKRPDLTPAMVEKCVKDRDPNVRHAISRNALISEAQRAQLRQDEDPLVARAAAKGAKETQYRQRPGQSRLIK</sequence>
<gene>
    <name evidence="2" type="ORF">TPL01_03700</name>
</gene>
<dbReference type="InterPro" id="IPR016024">
    <property type="entry name" value="ARM-type_fold"/>
</dbReference>
<dbReference type="AlphaFoldDB" id="A0A512L441"/>
<comment type="caution">
    <text evidence="2">The sequence shown here is derived from an EMBL/GenBank/DDBJ whole genome shotgun (WGS) entry which is preliminary data.</text>
</comment>
<dbReference type="Gene3D" id="1.25.10.10">
    <property type="entry name" value="Leucine-rich Repeat Variant"/>
    <property type="match status" value="1"/>
</dbReference>
<dbReference type="SUPFAM" id="SSF48371">
    <property type="entry name" value="ARM repeat"/>
    <property type="match status" value="1"/>
</dbReference>
<name>A0A512L441_9PROT</name>
<reference evidence="2 3" key="1">
    <citation type="submission" date="2019-07" db="EMBL/GenBank/DDBJ databases">
        <title>Whole genome shotgun sequence of Thiobacillus plumbophilus NBRC 107929.</title>
        <authorList>
            <person name="Hosoyama A."/>
            <person name="Uohara A."/>
            <person name="Ohji S."/>
            <person name="Ichikawa N."/>
        </authorList>
    </citation>
    <scope>NUCLEOTIDE SEQUENCE [LARGE SCALE GENOMIC DNA]</scope>
    <source>
        <strain evidence="2 3">NBRC 107929</strain>
    </source>
</reference>